<gene>
    <name evidence="2" type="ORF">GCM10022232_01900</name>
</gene>
<organism evidence="2 3">
    <name type="scientific">Streptomyces plumbiresistens</name>
    <dbReference type="NCBI Taxonomy" id="511811"/>
    <lineage>
        <taxon>Bacteria</taxon>
        <taxon>Bacillati</taxon>
        <taxon>Actinomycetota</taxon>
        <taxon>Actinomycetes</taxon>
        <taxon>Kitasatosporales</taxon>
        <taxon>Streptomycetaceae</taxon>
        <taxon>Streptomyces</taxon>
    </lineage>
</organism>
<protein>
    <recommendedName>
        <fullName evidence="1">HTH luxR-type domain-containing protein</fullName>
    </recommendedName>
</protein>
<evidence type="ECO:0000259" key="1">
    <source>
        <dbReference type="SMART" id="SM00421"/>
    </source>
</evidence>
<evidence type="ECO:0000313" key="2">
    <source>
        <dbReference type="EMBL" id="GAA3974303.1"/>
    </source>
</evidence>
<dbReference type="Gene3D" id="1.10.10.10">
    <property type="entry name" value="Winged helix-like DNA-binding domain superfamily/Winged helix DNA-binding domain"/>
    <property type="match status" value="1"/>
</dbReference>
<dbReference type="InterPro" id="IPR036388">
    <property type="entry name" value="WH-like_DNA-bd_sf"/>
</dbReference>
<dbReference type="SUPFAM" id="SSF46894">
    <property type="entry name" value="C-terminal effector domain of the bipartite response regulators"/>
    <property type="match status" value="1"/>
</dbReference>
<dbReference type="InterPro" id="IPR016032">
    <property type="entry name" value="Sig_transdc_resp-reg_C-effctor"/>
</dbReference>
<name>A0ABP7Q0T0_9ACTN</name>
<comment type="caution">
    <text evidence="2">The sequence shown here is derived from an EMBL/GenBank/DDBJ whole genome shotgun (WGS) entry which is preliminary data.</text>
</comment>
<dbReference type="SMART" id="SM00421">
    <property type="entry name" value="HTH_LUXR"/>
    <property type="match status" value="1"/>
</dbReference>
<keyword evidence="3" id="KW-1185">Reference proteome</keyword>
<dbReference type="Proteomes" id="UP001500456">
    <property type="component" value="Unassembled WGS sequence"/>
</dbReference>
<evidence type="ECO:0000313" key="3">
    <source>
        <dbReference type="Proteomes" id="UP001500456"/>
    </source>
</evidence>
<reference evidence="3" key="1">
    <citation type="journal article" date="2019" name="Int. J. Syst. Evol. Microbiol.">
        <title>The Global Catalogue of Microorganisms (GCM) 10K type strain sequencing project: providing services to taxonomists for standard genome sequencing and annotation.</title>
        <authorList>
            <consortium name="The Broad Institute Genomics Platform"/>
            <consortium name="The Broad Institute Genome Sequencing Center for Infectious Disease"/>
            <person name="Wu L."/>
            <person name="Ma J."/>
        </authorList>
    </citation>
    <scope>NUCLEOTIDE SEQUENCE [LARGE SCALE GENOMIC DNA]</scope>
    <source>
        <strain evidence="3">JCM 16924</strain>
    </source>
</reference>
<feature type="domain" description="HTH luxR-type" evidence="1">
    <location>
        <begin position="267"/>
        <end position="324"/>
    </location>
</feature>
<accession>A0ABP7Q0T0</accession>
<dbReference type="Pfam" id="PF00196">
    <property type="entry name" value="GerE"/>
    <property type="match status" value="1"/>
</dbReference>
<dbReference type="EMBL" id="BAAAZX010000001">
    <property type="protein sequence ID" value="GAA3974303.1"/>
    <property type="molecule type" value="Genomic_DNA"/>
</dbReference>
<dbReference type="InterPro" id="IPR000792">
    <property type="entry name" value="Tscrpt_reg_LuxR_C"/>
</dbReference>
<proteinExistence type="predicted"/>
<sequence>MRMEITGADARRVLELTRELEDATRAEELWERALTAVMTLVPADAGQRYRLSANGDGVSAFSLPAESFHADPMVIYDHPLDHPLTEIMLQASTPAAWRVSDVAGERQWRRTHCYNLDFRPFGLFRHLVASAGADSAAVQGYALARAGRDFTDRERDLLSFAQLHLEAVERRLAERQRLLALAAAALELAGGQGCGVAALDDTGRPQPLNAVAADLLAALRDDPRLTGTTACFTARHVEVRYIPAAAAGRPALLLLRDLSRARAVAGLFGVTEQEHRTLRHLHSGLTPTQAARRMGLSPATVRGYIASLHRKLDAGHTAALLRRGRDLGLLTD</sequence>